<dbReference type="InterPro" id="IPR000541">
    <property type="entry name" value="Ncs6/Tuc1/Ctu1"/>
</dbReference>
<dbReference type="EMBL" id="CP007140">
    <property type="protein sequence ID" value="AJC71450.1"/>
    <property type="molecule type" value="Genomic_DNA"/>
</dbReference>
<evidence type="ECO:0000256" key="1">
    <source>
        <dbReference type="ARBA" id="ARBA00001946"/>
    </source>
</evidence>
<dbReference type="KEGG" id="tgy:X802_04160"/>
<dbReference type="InterPro" id="IPR011063">
    <property type="entry name" value="TilS/TtcA_N"/>
</dbReference>
<gene>
    <name evidence="16" type="ORF">X802_04160</name>
</gene>
<dbReference type="InterPro" id="IPR014729">
    <property type="entry name" value="Rossmann-like_a/b/a_fold"/>
</dbReference>
<dbReference type="InterPro" id="IPR054306">
    <property type="entry name" value="TtuA-like_LIM_N"/>
</dbReference>
<dbReference type="InterPro" id="IPR035107">
    <property type="entry name" value="tRNA_thiolation_TtcA_Ctu1"/>
</dbReference>
<dbReference type="SUPFAM" id="SSF52402">
    <property type="entry name" value="Adenine nucleotide alpha hydrolases-like"/>
    <property type="match status" value="1"/>
</dbReference>
<feature type="binding site" evidence="12">
    <location>
        <position position="308"/>
    </location>
    <ligand>
        <name>Zn(2+)</name>
        <dbReference type="ChEBI" id="CHEBI:29105"/>
        <label>2</label>
    </ligand>
</feature>
<evidence type="ECO:0000256" key="6">
    <source>
        <dbReference type="ARBA" id="ARBA00022741"/>
    </source>
</evidence>
<feature type="domain" description="2-thiouridine synthetase TtuA-like N-terminal LIM" evidence="15">
    <location>
        <begin position="19"/>
        <end position="44"/>
    </location>
</feature>
<dbReference type="Pfam" id="PF01171">
    <property type="entry name" value="ATP_bind_3"/>
    <property type="match status" value="1"/>
</dbReference>
<comment type="cofactor">
    <cofactor evidence="2">
        <name>[4Fe-4S] cluster</name>
        <dbReference type="ChEBI" id="CHEBI:49883"/>
    </cofactor>
</comment>
<accession>A0A0X1KJM2</accession>
<feature type="binding site" evidence="12">
    <location>
        <position position="317"/>
    </location>
    <ligand>
        <name>Zn(2+)</name>
        <dbReference type="ChEBI" id="CHEBI:29105"/>
        <label>2</label>
    </ligand>
</feature>
<dbReference type="Pfam" id="PF22082">
    <property type="entry name" value="TtuA_LIM_N"/>
    <property type="match status" value="1"/>
</dbReference>
<feature type="binding site" evidence="13">
    <location>
        <position position="76"/>
    </location>
    <ligand>
        <name>ATP</name>
        <dbReference type="ChEBI" id="CHEBI:30616"/>
    </ligand>
</feature>
<feature type="binding site" evidence="13">
    <location>
        <position position="189"/>
    </location>
    <ligand>
        <name>ATP</name>
        <dbReference type="ChEBI" id="CHEBI:30616"/>
    </ligand>
</feature>
<dbReference type="Proteomes" id="UP000062043">
    <property type="component" value="Chromosome"/>
</dbReference>
<feature type="binding site" evidence="12">
    <location>
        <position position="20"/>
    </location>
    <ligand>
        <name>Zn(2+)</name>
        <dbReference type="ChEBI" id="CHEBI:29105"/>
        <label>1</label>
    </ligand>
</feature>
<keyword evidence="6 13" id="KW-0547">Nucleotide-binding</keyword>
<proteinExistence type="predicted"/>
<evidence type="ECO:0000256" key="4">
    <source>
        <dbReference type="ARBA" id="ARBA00022679"/>
    </source>
</evidence>
<dbReference type="AlphaFoldDB" id="A0A0X1KJM2"/>
<evidence type="ECO:0000256" key="13">
    <source>
        <dbReference type="PIRSR" id="PIRSR004976-51"/>
    </source>
</evidence>
<dbReference type="FunFam" id="3.40.50.620:FF:000174">
    <property type="entry name" value="ATPase, PP-loop superfamily"/>
    <property type="match status" value="1"/>
</dbReference>
<evidence type="ECO:0000256" key="7">
    <source>
        <dbReference type="ARBA" id="ARBA00022833"/>
    </source>
</evidence>
<name>A0A0X1KJM2_9EURY</name>
<evidence type="ECO:0000256" key="12">
    <source>
        <dbReference type="PIRSR" id="PIRSR004976-50"/>
    </source>
</evidence>
<evidence type="ECO:0000313" key="17">
    <source>
        <dbReference type="Proteomes" id="UP000062043"/>
    </source>
</evidence>
<evidence type="ECO:0000256" key="8">
    <source>
        <dbReference type="ARBA" id="ARBA00022840"/>
    </source>
</evidence>
<keyword evidence="10" id="KW-0408">Iron</keyword>
<dbReference type="CDD" id="cd01713">
    <property type="entry name" value="CTU1-like"/>
    <property type="match status" value="1"/>
</dbReference>
<evidence type="ECO:0000256" key="9">
    <source>
        <dbReference type="ARBA" id="ARBA00022842"/>
    </source>
</evidence>
<evidence type="ECO:0000259" key="14">
    <source>
        <dbReference type="Pfam" id="PF01171"/>
    </source>
</evidence>
<feature type="binding site" evidence="12">
    <location>
        <position position="23"/>
    </location>
    <ligand>
        <name>Zn(2+)</name>
        <dbReference type="ChEBI" id="CHEBI:29105"/>
        <label>1</label>
    </ligand>
</feature>
<keyword evidence="4" id="KW-0808">Transferase</keyword>
<evidence type="ECO:0000256" key="3">
    <source>
        <dbReference type="ARBA" id="ARBA00022485"/>
    </source>
</evidence>
<reference evidence="16 17" key="1">
    <citation type="submission" date="2014-01" db="EMBL/GenBank/DDBJ databases">
        <title>Genome sequencing of Thermococcus guaymasensis.</title>
        <authorList>
            <person name="Zhang X."/>
            <person name="Alvare G."/>
            <person name="Fristensky B."/>
            <person name="Chen L."/>
            <person name="Suen T."/>
            <person name="Chen Q."/>
            <person name="Ma K."/>
        </authorList>
    </citation>
    <scope>NUCLEOTIDE SEQUENCE [LARGE SCALE GENOMIC DNA]</scope>
    <source>
        <strain evidence="16 17">DSM 11113</strain>
    </source>
</reference>
<dbReference type="GO" id="GO:0046872">
    <property type="term" value="F:metal ion binding"/>
    <property type="evidence" value="ECO:0007669"/>
    <property type="project" value="UniProtKB-KW"/>
</dbReference>
<evidence type="ECO:0000256" key="10">
    <source>
        <dbReference type="ARBA" id="ARBA00023004"/>
    </source>
</evidence>
<evidence type="ECO:0000256" key="11">
    <source>
        <dbReference type="ARBA" id="ARBA00023014"/>
    </source>
</evidence>
<keyword evidence="3" id="KW-0004">4Fe-4S</keyword>
<sequence length="340" mass="39447">MRPTFFNPSFNPHPRPMAKCSKCGRPAVYHARYTGRYYCHKHFNEMVEKKFKETIKRYHLIEKGERIGVGVSGGKDSVVLMHLLAKLREKFPFELVAITIDEGIAGYRPPSVEIAKRNAKKLGIEHRIYSFKEYIGFTLDETVEIMGSFEKGERVGACSYCGVWRRWLLNYAAKDVEADKLAVGHNLDDEVQMFIMNILRGDIARLGRTGPYYEEIHPELVPRIKPLREIPEKEIVLYAVLNNIEVDLSECPYAVEAFRAEIRDWLNEMEERHPGTKYQILRSYDKLFPLIAKTYTKKTSELNRCKICGQPTTGEICKACQFRLQVERKARKKGLTFRVE</sequence>
<protein>
    <submittedName>
        <fullName evidence="16">ATP pyrophosphatase</fullName>
    </submittedName>
</protein>
<feature type="binding site" evidence="12">
    <location>
        <position position="39"/>
    </location>
    <ligand>
        <name>Zn(2+)</name>
        <dbReference type="ChEBI" id="CHEBI:29105"/>
        <label>1</label>
    </ligand>
</feature>
<evidence type="ECO:0000313" key="16">
    <source>
        <dbReference type="EMBL" id="AJC71450.1"/>
    </source>
</evidence>
<keyword evidence="11" id="KW-0411">Iron-sulfur</keyword>
<keyword evidence="8 13" id="KW-0067">ATP-binding</keyword>
<feature type="domain" description="tRNA(Ile)-lysidine/2-thiocytidine synthase N-terminal" evidence="14">
    <location>
        <begin position="67"/>
        <end position="247"/>
    </location>
</feature>
<evidence type="ECO:0000259" key="15">
    <source>
        <dbReference type="Pfam" id="PF22082"/>
    </source>
</evidence>
<organism evidence="16 17">
    <name type="scientific">Thermococcus guaymasensis DSM 11113</name>
    <dbReference type="NCBI Taxonomy" id="1432656"/>
    <lineage>
        <taxon>Archaea</taxon>
        <taxon>Methanobacteriati</taxon>
        <taxon>Methanobacteriota</taxon>
        <taxon>Thermococci</taxon>
        <taxon>Thermococcales</taxon>
        <taxon>Thermococcaceae</taxon>
        <taxon>Thermococcus</taxon>
    </lineage>
</organism>
<dbReference type="GO" id="GO:0005524">
    <property type="term" value="F:ATP binding"/>
    <property type="evidence" value="ECO:0007669"/>
    <property type="project" value="UniProtKB-KW"/>
</dbReference>
<keyword evidence="9" id="KW-0460">Magnesium</keyword>
<evidence type="ECO:0000256" key="2">
    <source>
        <dbReference type="ARBA" id="ARBA00001966"/>
    </source>
</evidence>
<dbReference type="PANTHER" id="PTHR11807:SF12">
    <property type="entry name" value="CYTOPLASMIC TRNA 2-THIOLATION PROTEIN 1"/>
    <property type="match status" value="1"/>
</dbReference>
<feature type="binding site" evidence="13">
    <location>
        <begin position="70"/>
        <end position="72"/>
    </location>
    <ligand>
        <name>ATP</name>
        <dbReference type="ChEBI" id="CHEBI:30616"/>
    </ligand>
</feature>
<dbReference type="NCBIfam" id="TIGR00269">
    <property type="entry name" value="TIGR00269 family protein"/>
    <property type="match status" value="1"/>
</dbReference>
<evidence type="ECO:0000256" key="5">
    <source>
        <dbReference type="ARBA" id="ARBA00022723"/>
    </source>
</evidence>
<feature type="binding site" evidence="12">
    <location>
        <position position="42"/>
    </location>
    <ligand>
        <name>Zn(2+)</name>
        <dbReference type="ChEBI" id="CHEBI:29105"/>
        <label>1</label>
    </ligand>
</feature>
<dbReference type="GO" id="GO:0002144">
    <property type="term" value="C:cytosolic tRNA wobble base thiouridylase complex"/>
    <property type="evidence" value="ECO:0007669"/>
    <property type="project" value="TreeGrafter"/>
</dbReference>
<feature type="binding site" evidence="12">
    <location>
        <position position="320"/>
    </location>
    <ligand>
        <name>Zn(2+)</name>
        <dbReference type="ChEBI" id="CHEBI:29105"/>
        <label>2</label>
    </ligand>
</feature>
<dbReference type="PANTHER" id="PTHR11807">
    <property type="entry name" value="ATPASES OF THE PP SUPERFAMILY-RELATED"/>
    <property type="match status" value="1"/>
</dbReference>
<dbReference type="PATRIC" id="fig|1432656.3.peg.809"/>
<dbReference type="STRING" id="1432656.X802_04160"/>
<dbReference type="PIRSF" id="PIRSF004976">
    <property type="entry name" value="ATPase_YdaO"/>
    <property type="match status" value="1"/>
</dbReference>
<dbReference type="GO" id="GO:0051539">
    <property type="term" value="F:4 iron, 4 sulfur cluster binding"/>
    <property type="evidence" value="ECO:0007669"/>
    <property type="project" value="UniProtKB-KW"/>
</dbReference>
<dbReference type="GO" id="GO:0000049">
    <property type="term" value="F:tRNA binding"/>
    <property type="evidence" value="ECO:0007669"/>
    <property type="project" value="InterPro"/>
</dbReference>
<dbReference type="GO" id="GO:0016740">
    <property type="term" value="F:transferase activity"/>
    <property type="evidence" value="ECO:0007669"/>
    <property type="project" value="UniProtKB-KW"/>
</dbReference>
<dbReference type="InterPro" id="IPR056369">
    <property type="entry name" value="CTU1-like_ATP-bd"/>
</dbReference>
<keyword evidence="5 12" id="KW-0479">Metal-binding</keyword>
<dbReference type="GO" id="GO:0002143">
    <property type="term" value="P:tRNA wobble position uridine thiolation"/>
    <property type="evidence" value="ECO:0007669"/>
    <property type="project" value="TreeGrafter"/>
</dbReference>
<comment type="cofactor">
    <cofactor evidence="1">
        <name>Mg(2+)</name>
        <dbReference type="ChEBI" id="CHEBI:18420"/>
    </cofactor>
</comment>
<feature type="binding site" evidence="13">
    <location>
        <position position="100"/>
    </location>
    <ligand>
        <name>ATP</name>
        <dbReference type="ChEBI" id="CHEBI:30616"/>
    </ligand>
</feature>
<dbReference type="Gene3D" id="3.40.50.620">
    <property type="entry name" value="HUPs"/>
    <property type="match status" value="1"/>
</dbReference>
<feature type="binding site" evidence="12">
    <location>
        <position position="305"/>
    </location>
    <ligand>
        <name>Zn(2+)</name>
        <dbReference type="ChEBI" id="CHEBI:29105"/>
        <label>2</label>
    </ligand>
</feature>
<keyword evidence="7 12" id="KW-0862">Zinc</keyword>
<feature type="binding site" evidence="13">
    <location>
        <position position="184"/>
    </location>
    <ligand>
        <name>ATP</name>
        <dbReference type="ChEBI" id="CHEBI:30616"/>
    </ligand>
</feature>
<keyword evidence="17" id="KW-1185">Reference proteome</keyword>